<evidence type="ECO:0000313" key="1">
    <source>
        <dbReference type="EMBL" id="KAJ7559806.1"/>
    </source>
</evidence>
<proteinExistence type="predicted"/>
<reference evidence="2" key="1">
    <citation type="journal article" date="2024" name="Proc. Natl. Acad. Sci. U.S.A.">
        <title>Extraordinary preservation of gene collinearity over three hundred million years revealed in homosporous lycophytes.</title>
        <authorList>
            <person name="Li C."/>
            <person name="Wickell D."/>
            <person name="Kuo L.Y."/>
            <person name="Chen X."/>
            <person name="Nie B."/>
            <person name="Liao X."/>
            <person name="Peng D."/>
            <person name="Ji J."/>
            <person name="Jenkins J."/>
            <person name="Williams M."/>
            <person name="Shu S."/>
            <person name="Plott C."/>
            <person name="Barry K."/>
            <person name="Rajasekar S."/>
            <person name="Grimwood J."/>
            <person name="Han X."/>
            <person name="Sun S."/>
            <person name="Hou Z."/>
            <person name="He W."/>
            <person name="Dai G."/>
            <person name="Sun C."/>
            <person name="Schmutz J."/>
            <person name="Leebens-Mack J.H."/>
            <person name="Li F.W."/>
            <person name="Wang L."/>
        </authorList>
    </citation>
    <scope>NUCLEOTIDE SEQUENCE [LARGE SCALE GENOMIC DNA]</scope>
    <source>
        <strain evidence="2">cv. PW_Plant_1</strain>
    </source>
</reference>
<accession>A0ACC2E022</accession>
<organism evidence="1 2">
    <name type="scientific">Diphasiastrum complanatum</name>
    <name type="common">Issler's clubmoss</name>
    <name type="synonym">Lycopodium complanatum</name>
    <dbReference type="NCBI Taxonomy" id="34168"/>
    <lineage>
        <taxon>Eukaryota</taxon>
        <taxon>Viridiplantae</taxon>
        <taxon>Streptophyta</taxon>
        <taxon>Embryophyta</taxon>
        <taxon>Tracheophyta</taxon>
        <taxon>Lycopodiopsida</taxon>
        <taxon>Lycopodiales</taxon>
        <taxon>Lycopodiaceae</taxon>
        <taxon>Lycopodioideae</taxon>
        <taxon>Diphasiastrum</taxon>
    </lineage>
</organism>
<dbReference type="Proteomes" id="UP001162992">
    <property type="component" value="Chromosome 4"/>
</dbReference>
<protein>
    <submittedName>
        <fullName evidence="1">Uncharacterized protein</fullName>
    </submittedName>
</protein>
<dbReference type="EMBL" id="CM055095">
    <property type="protein sequence ID" value="KAJ7559806.1"/>
    <property type="molecule type" value="Genomic_DNA"/>
</dbReference>
<evidence type="ECO:0000313" key="2">
    <source>
        <dbReference type="Proteomes" id="UP001162992"/>
    </source>
</evidence>
<sequence length="207" mass="23043">MTNRKGGITSKCLDKASACSYVNEEVSYFSDERQFSSSSTVSDADSSAIPNHITQAPSSCRECSNGSVNIGAVCVQKSQGFDCAYPDYRDRESTIRSTVRFEKLLRKTGWTDEKHRLYLNSMEAEFVRSLYAQDCCPPCYSQPCQIPSTADSLEEDCAESHPAINTKSYHESEIIKGSLQHAADSRQVRDAKRLKTRGGRLIWGLSL</sequence>
<keyword evidence="2" id="KW-1185">Reference proteome</keyword>
<comment type="caution">
    <text evidence="1">The sequence shown here is derived from an EMBL/GenBank/DDBJ whole genome shotgun (WGS) entry which is preliminary data.</text>
</comment>
<gene>
    <name evidence="1" type="ORF">O6H91_04G102300</name>
</gene>
<name>A0ACC2E022_DIPCM</name>